<organism evidence="1 2">
    <name type="scientific">Riccia fluitans</name>
    <dbReference type="NCBI Taxonomy" id="41844"/>
    <lineage>
        <taxon>Eukaryota</taxon>
        <taxon>Viridiplantae</taxon>
        <taxon>Streptophyta</taxon>
        <taxon>Embryophyta</taxon>
        <taxon>Marchantiophyta</taxon>
        <taxon>Marchantiopsida</taxon>
        <taxon>Marchantiidae</taxon>
        <taxon>Marchantiales</taxon>
        <taxon>Ricciaceae</taxon>
        <taxon>Riccia</taxon>
    </lineage>
</organism>
<dbReference type="EMBL" id="JBHFFA010000001">
    <property type="protein sequence ID" value="KAL2649607.1"/>
    <property type="molecule type" value="Genomic_DNA"/>
</dbReference>
<protein>
    <submittedName>
        <fullName evidence="1">Uncharacterized protein</fullName>
    </submittedName>
</protein>
<keyword evidence="2" id="KW-1185">Reference proteome</keyword>
<gene>
    <name evidence="1" type="ORF">R1flu_017735</name>
</gene>
<proteinExistence type="predicted"/>
<comment type="caution">
    <text evidence="1">The sequence shown here is derived from an EMBL/GenBank/DDBJ whole genome shotgun (WGS) entry which is preliminary data.</text>
</comment>
<evidence type="ECO:0000313" key="2">
    <source>
        <dbReference type="Proteomes" id="UP001605036"/>
    </source>
</evidence>
<name>A0ABD1ZDT4_9MARC</name>
<accession>A0ABD1ZDT4</accession>
<dbReference type="AlphaFoldDB" id="A0ABD1ZDT4"/>
<reference evidence="1 2" key="1">
    <citation type="submission" date="2024-09" db="EMBL/GenBank/DDBJ databases">
        <title>Chromosome-scale assembly of Riccia fluitans.</title>
        <authorList>
            <person name="Paukszto L."/>
            <person name="Sawicki J."/>
            <person name="Karawczyk K."/>
            <person name="Piernik-Szablinska J."/>
            <person name="Szczecinska M."/>
            <person name="Mazdziarz M."/>
        </authorList>
    </citation>
    <scope>NUCLEOTIDE SEQUENCE [LARGE SCALE GENOMIC DNA]</scope>
    <source>
        <strain evidence="1">Rf_01</strain>
        <tissue evidence="1">Aerial parts of the thallus</tissue>
    </source>
</reference>
<dbReference type="Proteomes" id="UP001605036">
    <property type="component" value="Unassembled WGS sequence"/>
</dbReference>
<sequence length="209" mass="23352">MKLDPARLHQWTGTKGRIDDLGITEPWMADVPVLRGHPGAYHVSKADQTGVRSWKSSLAPGRGNEPSRMALMTRRPNVRGRTRKVWTMASHEQGGTRSAHTRTKDVDWLTWASSGDMLVNTTQAKQTTKLLRKPFDELNLQTDKLLDVCRISPGRKRPADHDEVKLIGATTHKQQNQQSDASRCRQCEPTGLALAFDSASSPHSETNHE</sequence>
<evidence type="ECO:0000313" key="1">
    <source>
        <dbReference type="EMBL" id="KAL2649607.1"/>
    </source>
</evidence>